<name>A0A1M6GJC8_9CLOT</name>
<evidence type="ECO:0000313" key="1">
    <source>
        <dbReference type="EMBL" id="SHJ10075.1"/>
    </source>
</evidence>
<organism evidence="1 2">
    <name type="scientific">Clostridium cavendishii DSM 21758</name>
    <dbReference type="NCBI Taxonomy" id="1121302"/>
    <lineage>
        <taxon>Bacteria</taxon>
        <taxon>Bacillati</taxon>
        <taxon>Bacillota</taxon>
        <taxon>Clostridia</taxon>
        <taxon>Eubacteriales</taxon>
        <taxon>Clostridiaceae</taxon>
        <taxon>Clostridium</taxon>
    </lineage>
</organism>
<sequence length="189" mass="22607">MKEINLDEYNNFLEKSRYILFIDNYDKLLIFNIIDFTAVIIEDSEEEKMIKDAMLKNGNRIVKYELLKYIKKGRPIPTLIKVEEGYEIYRCAATGETFKVELKLNPKVEIEPEYRLVFVWNNEMPVLKQIVKLRNLYPMIEYSNEELLRLGRGNKNVELNRRFSRYQVNTIIEKGKEFGLNFLIVECYI</sequence>
<reference evidence="1 2" key="1">
    <citation type="submission" date="2016-11" db="EMBL/GenBank/DDBJ databases">
        <authorList>
            <person name="Jaros S."/>
            <person name="Januszkiewicz K."/>
            <person name="Wedrychowicz H."/>
        </authorList>
    </citation>
    <scope>NUCLEOTIDE SEQUENCE [LARGE SCALE GENOMIC DNA]</scope>
    <source>
        <strain evidence="1 2">DSM 21758</strain>
    </source>
</reference>
<accession>A0A1M6GJC8</accession>
<protein>
    <submittedName>
        <fullName evidence="1">Uncharacterized protein</fullName>
    </submittedName>
</protein>
<proteinExistence type="predicted"/>
<dbReference type="STRING" id="1121302.SAMN02745163_01305"/>
<dbReference type="Proteomes" id="UP000184310">
    <property type="component" value="Unassembled WGS sequence"/>
</dbReference>
<keyword evidence="2" id="KW-1185">Reference proteome</keyword>
<evidence type="ECO:0000313" key="2">
    <source>
        <dbReference type="Proteomes" id="UP000184310"/>
    </source>
</evidence>
<dbReference type="EMBL" id="FQZB01000006">
    <property type="protein sequence ID" value="SHJ10075.1"/>
    <property type="molecule type" value="Genomic_DNA"/>
</dbReference>
<gene>
    <name evidence="1" type="ORF">SAMN02745163_01305</name>
</gene>
<dbReference type="AlphaFoldDB" id="A0A1M6GJC8"/>
<dbReference type="RefSeq" id="WP_072985875.1">
    <property type="nucleotide sequence ID" value="NZ_FQZB01000006.1"/>
</dbReference>